<reference evidence="2" key="1">
    <citation type="submission" date="2020-10" db="EMBL/GenBank/DDBJ databases">
        <authorList>
            <person name="Gilroy R."/>
        </authorList>
    </citation>
    <scope>NUCLEOTIDE SEQUENCE</scope>
    <source>
        <strain evidence="2">10532</strain>
    </source>
</reference>
<evidence type="ECO:0000313" key="3">
    <source>
        <dbReference type="Proteomes" id="UP000823638"/>
    </source>
</evidence>
<reference evidence="2" key="2">
    <citation type="journal article" date="2021" name="PeerJ">
        <title>Extensive microbial diversity within the chicken gut microbiome revealed by metagenomics and culture.</title>
        <authorList>
            <person name="Gilroy R."/>
            <person name="Ravi A."/>
            <person name="Getino M."/>
            <person name="Pursley I."/>
            <person name="Horton D.L."/>
            <person name="Alikhan N.F."/>
            <person name="Baker D."/>
            <person name="Gharbi K."/>
            <person name="Hall N."/>
            <person name="Watson M."/>
            <person name="Adriaenssens E.M."/>
            <person name="Foster-Nyarko E."/>
            <person name="Jarju S."/>
            <person name="Secka A."/>
            <person name="Antonio M."/>
            <person name="Oren A."/>
            <person name="Chaudhuri R.R."/>
            <person name="La Ragione R."/>
            <person name="Hildebrand F."/>
            <person name="Pallen M.J."/>
        </authorList>
    </citation>
    <scope>NUCLEOTIDE SEQUENCE</scope>
    <source>
        <strain evidence="2">10532</strain>
    </source>
</reference>
<dbReference type="Proteomes" id="UP000823638">
    <property type="component" value="Unassembled WGS sequence"/>
</dbReference>
<keyword evidence="1" id="KW-0472">Membrane</keyword>
<proteinExistence type="predicted"/>
<organism evidence="2 3">
    <name type="scientific">Candidatus Gallitreponema excrementavium</name>
    <dbReference type="NCBI Taxonomy" id="2840840"/>
    <lineage>
        <taxon>Bacteria</taxon>
        <taxon>Pseudomonadati</taxon>
        <taxon>Spirochaetota</taxon>
        <taxon>Spirochaetia</taxon>
        <taxon>Spirochaetales</taxon>
        <taxon>Candidatus Gallitreponema</taxon>
    </lineage>
</organism>
<keyword evidence="1" id="KW-1133">Transmembrane helix</keyword>
<protein>
    <submittedName>
        <fullName evidence="2">Uncharacterized protein</fullName>
    </submittedName>
</protein>
<dbReference type="AlphaFoldDB" id="A0A9D9HN10"/>
<gene>
    <name evidence="2" type="ORF">IAA81_01415</name>
</gene>
<dbReference type="EMBL" id="JADIMM010000021">
    <property type="protein sequence ID" value="MBO8456868.1"/>
    <property type="molecule type" value="Genomic_DNA"/>
</dbReference>
<keyword evidence="1" id="KW-0812">Transmembrane</keyword>
<feature type="transmembrane region" description="Helical" evidence="1">
    <location>
        <begin position="6"/>
        <end position="25"/>
    </location>
</feature>
<evidence type="ECO:0000313" key="2">
    <source>
        <dbReference type="EMBL" id="MBO8456868.1"/>
    </source>
</evidence>
<comment type="caution">
    <text evidence="2">The sequence shown here is derived from an EMBL/GenBank/DDBJ whole genome shotgun (WGS) entry which is preliminary data.</text>
</comment>
<name>A0A9D9HN10_9SPIR</name>
<accession>A0A9D9HN10</accession>
<evidence type="ECO:0000256" key="1">
    <source>
        <dbReference type="SAM" id="Phobius"/>
    </source>
</evidence>
<sequence length="368" mass="42000">MKKFFLFFMIFVFVAFLCFFFFFLFTGKPIKSIFNIASGIKPTEKTIQTDENERDTFLDKTLVLESVSPYDEDTVTDINNFTNPDTYDVNNFQTDKSYQTDNLIETPDYLVDDYQLLTNENNYELTFVKDNNIDISLVLPLPCVSSVVIFADSYLVPLINGTILCFDLNKTLIKKIPVPFISKISVELNKILIYGKDGFLYTYSLLKEGGDLIDEPIITDGVSDKDLVYETILPSKEVFDKIIYSVSNFIDISQVSYDKITEYGFAPVVNSQSMFTNDKSLSFYIAGIPESGEWIFTFFDEHGFKYDQWGLIGLYDLDGNQLACNVEYSAENAGVSYPCSKGDIFYLVVSLMGEEYPEDKLYIGTVKE</sequence>